<comment type="function">
    <text evidence="5">O-methyltransferase that catalyzes the 2 O-methylation steps in the ubiquinone biosynthetic pathway.</text>
</comment>
<dbReference type="STRING" id="1123272.SAMN02745824_0456"/>
<feature type="binding site" evidence="5">
    <location>
        <position position="84"/>
    </location>
    <ligand>
        <name>S-adenosyl-L-methionine</name>
        <dbReference type="ChEBI" id="CHEBI:59789"/>
    </ligand>
</feature>
<keyword evidence="7" id="KW-1185">Reference proteome</keyword>
<dbReference type="Gene3D" id="3.40.50.150">
    <property type="entry name" value="Vaccinia Virus protein VP39"/>
    <property type="match status" value="1"/>
</dbReference>
<dbReference type="PANTHER" id="PTHR43464">
    <property type="entry name" value="METHYLTRANSFERASE"/>
    <property type="match status" value="1"/>
</dbReference>
<comment type="catalytic activity">
    <reaction evidence="5">
        <text>a 3-demethylubiquinol + S-adenosyl-L-methionine = a ubiquinol + S-adenosyl-L-homocysteine + H(+)</text>
        <dbReference type="Rhea" id="RHEA:44380"/>
        <dbReference type="Rhea" id="RHEA-COMP:9566"/>
        <dbReference type="Rhea" id="RHEA-COMP:10914"/>
        <dbReference type="ChEBI" id="CHEBI:15378"/>
        <dbReference type="ChEBI" id="CHEBI:17976"/>
        <dbReference type="ChEBI" id="CHEBI:57856"/>
        <dbReference type="ChEBI" id="CHEBI:59789"/>
        <dbReference type="ChEBI" id="CHEBI:84422"/>
        <dbReference type="EC" id="2.1.1.64"/>
    </reaction>
</comment>
<evidence type="ECO:0000313" key="7">
    <source>
        <dbReference type="Proteomes" id="UP000185192"/>
    </source>
</evidence>
<dbReference type="RefSeq" id="WP_074203524.1">
    <property type="nucleotide sequence ID" value="NZ_FSQW01000001.1"/>
</dbReference>
<dbReference type="EMBL" id="FSQW01000001">
    <property type="protein sequence ID" value="SIN59918.1"/>
    <property type="molecule type" value="Genomic_DNA"/>
</dbReference>
<protein>
    <recommendedName>
        <fullName evidence="5">Ubiquinone biosynthesis O-methyltransferase</fullName>
    </recommendedName>
    <alternativeName>
        <fullName evidence="5">2-polyprenyl-6-hydroxyphenol methylase</fullName>
        <ecNumber evidence="5">2.1.1.222</ecNumber>
    </alternativeName>
    <alternativeName>
        <fullName evidence="5">3-demethylubiquinone 3-O-methyltransferase</fullName>
        <ecNumber evidence="5">2.1.1.64</ecNumber>
    </alternativeName>
</protein>
<evidence type="ECO:0000256" key="1">
    <source>
        <dbReference type="ARBA" id="ARBA00022603"/>
    </source>
</evidence>
<dbReference type="PANTHER" id="PTHR43464:SF19">
    <property type="entry name" value="UBIQUINONE BIOSYNTHESIS O-METHYLTRANSFERASE, MITOCHONDRIAL"/>
    <property type="match status" value="1"/>
</dbReference>
<dbReference type="InterPro" id="IPR010233">
    <property type="entry name" value="UbiG_MeTrfase"/>
</dbReference>
<gene>
    <name evidence="5" type="primary">ubiG</name>
    <name evidence="6" type="ORF">SAMN02745824_0456</name>
</gene>
<dbReference type="GO" id="GO:0102208">
    <property type="term" value="F:2-polyprenyl-6-hydroxyphenol methylase activity"/>
    <property type="evidence" value="ECO:0007669"/>
    <property type="project" value="UniProtKB-EC"/>
</dbReference>
<organism evidence="6 7">
    <name type="scientific">Parasphingorhabdus marina DSM 22363</name>
    <dbReference type="NCBI Taxonomy" id="1123272"/>
    <lineage>
        <taxon>Bacteria</taxon>
        <taxon>Pseudomonadati</taxon>
        <taxon>Pseudomonadota</taxon>
        <taxon>Alphaproteobacteria</taxon>
        <taxon>Sphingomonadales</taxon>
        <taxon>Sphingomonadaceae</taxon>
        <taxon>Parasphingorhabdus</taxon>
    </lineage>
</organism>
<keyword evidence="6" id="KW-0830">Ubiquinone</keyword>
<comment type="similarity">
    <text evidence="5">Belongs to the methyltransferase superfamily. UbiG/COQ3 family.</text>
</comment>
<accession>A0A1N6CMT8</accession>
<dbReference type="EC" id="2.1.1.222" evidence="5"/>
<comment type="pathway">
    <text evidence="5">Cofactor biosynthesis; ubiquinone biosynthesis.</text>
</comment>
<dbReference type="UniPathway" id="UPA00232"/>
<dbReference type="GO" id="GO:0032259">
    <property type="term" value="P:methylation"/>
    <property type="evidence" value="ECO:0007669"/>
    <property type="project" value="UniProtKB-KW"/>
</dbReference>
<dbReference type="HAMAP" id="MF_00472">
    <property type="entry name" value="UbiG"/>
    <property type="match status" value="1"/>
</dbReference>
<dbReference type="SUPFAM" id="SSF53335">
    <property type="entry name" value="S-adenosyl-L-methionine-dependent methyltransferases"/>
    <property type="match status" value="1"/>
</dbReference>
<dbReference type="AlphaFoldDB" id="A0A1N6CMT8"/>
<feature type="binding site" evidence="5">
    <location>
        <position position="53"/>
    </location>
    <ligand>
        <name>S-adenosyl-L-methionine</name>
        <dbReference type="ChEBI" id="CHEBI:59789"/>
    </ligand>
</feature>
<name>A0A1N6CMT8_9SPHN</name>
<dbReference type="GO" id="GO:0010420">
    <property type="term" value="F:polyprenyldihydroxybenzoate methyltransferase activity"/>
    <property type="evidence" value="ECO:0007669"/>
    <property type="project" value="InterPro"/>
</dbReference>
<dbReference type="Proteomes" id="UP000185192">
    <property type="component" value="Unassembled WGS sequence"/>
</dbReference>
<evidence type="ECO:0000313" key="6">
    <source>
        <dbReference type="EMBL" id="SIN59918.1"/>
    </source>
</evidence>
<evidence type="ECO:0000256" key="4">
    <source>
        <dbReference type="ARBA" id="ARBA00022691"/>
    </source>
</evidence>
<dbReference type="GO" id="GO:0061542">
    <property type="term" value="F:3-demethylubiquinol 3-O-methyltransferase activity"/>
    <property type="evidence" value="ECO:0007669"/>
    <property type="project" value="UniProtKB-UniRule"/>
</dbReference>
<keyword evidence="2 5" id="KW-0808">Transferase</keyword>
<comment type="catalytic activity">
    <reaction evidence="5">
        <text>a 3-(all-trans-polyprenyl)benzene-1,2-diol + S-adenosyl-L-methionine = a 2-methoxy-6-(all-trans-polyprenyl)phenol + S-adenosyl-L-homocysteine + H(+)</text>
        <dbReference type="Rhea" id="RHEA:31411"/>
        <dbReference type="Rhea" id="RHEA-COMP:9550"/>
        <dbReference type="Rhea" id="RHEA-COMP:9551"/>
        <dbReference type="ChEBI" id="CHEBI:15378"/>
        <dbReference type="ChEBI" id="CHEBI:57856"/>
        <dbReference type="ChEBI" id="CHEBI:59789"/>
        <dbReference type="ChEBI" id="CHEBI:62729"/>
        <dbReference type="ChEBI" id="CHEBI:62731"/>
        <dbReference type="EC" id="2.1.1.222"/>
    </reaction>
</comment>
<keyword evidence="1 5" id="KW-0489">Methyltransferase</keyword>
<feature type="binding site" evidence="5">
    <location>
        <position position="146"/>
    </location>
    <ligand>
        <name>S-adenosyl-L-methionine</name>
        <dbReference type="ChEBI" id="CHEBI:59789"/>
    </ligand>
</feature>
<proteinExistence type="inferred from homology"/>
<evidence type="ECO:0000256" key="2">
    <source>
        <dbReference type="ARBA" id="ARBA00022679"/>
    </source>
</evidence>
<reference evidence="7" key="1">
    <citation type="submission" date="2016-11" db="EMBL/GenBank/DDBJ databases">
        <authorList>
            <person name="Varghese N."/>
            <person name="Submissions S."/>
        </authorList>
    </citation>
    <scope>NUCLEOTIDE SEQUENCE [LARGE SCALE GENOMIC DNA]</scope>
    <source>
        <strain evidence="7">DSM 22363</strain>
    </source>
</reference>
<keyword evidence="4 5" id="KW-0949">S-adenosyl-L-methionine</keyword>
<feature type="binding site" evidence="5">
    <location>
        <position position="105"/>
    </location>
    <ligand>
        <name>S-adenosyl-L-methionine</name>
        <dbReference type="ChEBI" id="CHEBI:59789"/>
    </ligand>
</feature>
<evidence type="ECO:0000256" key="3">
    <source>
        <dbReference type="ARBA" id="ARBA00022688"/>
    </source>
</evidence>
<dbReference type="OrthoDB" id="9801538at2"/>
<dbReference type="InterPro" id="IPR029063">
    <property type="entry name" value="SAM-dependent_MTases_sf"/>
</dbReference>
<dbReference type="NCBIfam" id="TIGR01983">
    <property type="entry name" value="UbiG"/>
    <property type="match status" value="1"/>
</dbReference>
<evidence type="ECO:0000256" key="5">
    <source>
        <dbReference type="HAMAP-Rule" id="MF_00472"/>
    </source>
</evidence>
<dbReference type="EC" id="2.1.1.64" evidence="5"/>
<dbReference type="CDD" id="cd02440">
    <property type="entry name" value="AdoMet_MTases"/>
    <property type="match status" value="1"/>
</dbReference>
<dbReference type="Pfam" id="PF13489">
    <property type="entry name" value="Methyltransf_23"/>
    <property type="match status" value="1"/>
</dbReference>
<sequence>MTKASITPSSASATGKSAGTINPDEAAHFGALADDWWDPHGSSAMLHRLNPVRLRYIREAVDIRFDIDSRTLKPLAGRKALDVGCGAGLLCEPLARLGATVTGLDAAPENVAAAQAHAAGQGLAIDYRNQAIEDFGVPGFDLVASLEVIEHVEDPARFVAGLAKALSDDGLLIMSTPNRTTMSKVLLVELAERTGRIPRGTHHHDQFLTPEELTQLLEAAGLAVTDVTGISYGPAHGFSLSDNLSLNYLVTAVRA</sequence>
<keyword evidence="3 5" id="KW-0831">Ubiquinone biosynthesis</keyword>